<dbReference type="EMBL" id="MHKN01000037">
    <property type="protein sequence ID" value="OGY91620.1"/>
    <property type="molecule type" value="Genomic_DNA"/>
</dbReference>
<protein>
    <submittedName>
        <fullName evidence="2">Uncharacterized protein</fullName>
    </submittedName>
</protein>
<evidence type="ECO:0000256" key="1">
    <source>
        <dbReference type="SAM" id="MobiDB-lite"/>
    </source>
</evidence>
<gene>
    <name evidence="2" type="ORF">A3B31_00645</name>
</gene>
<proteinExistence type="predicted"/>
<accession>A0A1G2BTE0</accession>
<comment type="caution">
    <text evidence="2">The sequence shown here is derived from an EMBL/GenBank/DDBJ whole genome shotgun (WGS) entry which is preliminary data.</text>
</comment>
<feature type="region of interest" description="Disordered" evidence="1">
    <location>
        <begin position="1"/>
        <end position="22"/>
    </location>
</feature>
<dbReference type="Proteomes" id="UP000177349">
    <property type="component" value="Unassembled WGS sequence"/>
</dbReference>
<reference evidence="2 3" key="1">
    <citation type="journal article" date="2016" name="Nat. Commun.">
        <title>Thousands of microbial genomes shed light on interconnected biogeochemical processes in an aquifer system.</title>
        <authorList>
            <person name="Anantharaman K."/>
            <person name="Brown C.T."/>
            <person name="Hug L.A."/>
            <person name="Sharon I."/>
            <person name="Castelle C.J."/>
            <person name="Probst A.J."/>
            <person name="Thomas B.C."/>
            <person name="Singh A."/>
            <person name="Wilkins M.J."/>
            <person name="Karaoz U."/>
            <person name="Brodie E.L."/>
            <person name="Williams K.H."/>
            <person name="Hubbard S.S."/>
            <person name="Banfield J.F."/>
        </authorList>
    </citation>
    <scope>NUCLEOTIDE SEQUENCE [LARGE SCALE GENOMIC DNA]</scope>
</reference>
<dbReference type="AlphaFoldDB" id="A0A1G2BTE0"/>
<evidence type="ECO:0000313" key="3">
    <source>
        <dbReference type="Proteomes" id="UP000177349"/>
    </source>
</evidence>
<organism evidence="2 3">
    <name type="scientific">Candidatus Komeilibacteria bacterium RIFCSPLOWO2_01_FULL_53_11</name>
    <dbReference type="NCBI Taxonomy" id="1798552"/>
    <lineage>
        <taxon>Bacteria</taxon>
        <taxon>Candidatus Komeiliibacteriota</taxon>
    </lineage>
</organism>
<evidence type="ECO:0000313" key="2">
    <source>
        <dbReference type="EMBL" id="OGY91620.1"/>
    </source>
</evidence>
<name>A0A1G2BTE0_9BACT</name>
<sequence>MKRTFEHPTGQPSPDILEGGKRSEGMATVEDLSGGEMLKSFLEFRKLADDDASGFTSDVNPITGVLTIKDKEGKVVFLHEAGIRLEASYQDLLKEEQEIAQQKTAPADRSDEMGN</sequence>